<dbReference type="Pfam" id="PF08713">
    <property type="entry name" value="DNA_alkylation"/>
    <property type="match status" value="1"/>
</dbReference>
<dbReference type="InterPro" id="IPR016024">
    <property type="entry name" value="ARM-type_fold"/>
</dbReference>
<keyword evidence="2" id="KW-1185">Reference proteome</keyword>
<organism evidence="1 2">
    <name type="scientific">Maribacter arenosus</name>
    <dbReference type="NCBI Taxonomy" id="1854708"/>
    <lineage>
        <taxon>Bacteria</taxon>
        <taxon>Pseudomonadati</taxon>
        <taxon>Bacteroidota</taxon>
        <taxon>Flavobacteriia</taxon>
        <taxon>Flavobacteriales</taxon>
        <taxon>Flavobacteriaceae</taxon>
        <taxon>Maribacter</taxon>
    </lineage>
</organism>
<reference evidence="1 2" key="1">
    <citation type="submission" date="2020-05" db="EMBL/GenBank/DDBJ databases">
        <title>The draft genome sequence of Maribacter arenosus CAU 1321.</title>
        <authorList>
            <person name="Mu L."/>
        </authorList>
    </citation>
    <scope>NUCLEOTIDE SEQUENCE [LARGE SCALE GENOMIC DNA]</scope>
    <source>
        <strain evidence="1 2">CAU 1321</strain>
    </source>
</reference>
<proteinExistence type="predicted"/>
<accession>A0ABR7VCR1</accession>
<dbReference type="PANTHER" id="PTHR34070">
    <property type="entry name" value="ARMADILLO-TYPE FOLD"/>
    <property type="match status" value="1"/>
</dbReference>
<evidence type="ECO:0000313" key="1">
    <source>
        <dbReference type="EMBL" id="MBD0851106.1"/>
    </source>
</evidence>
<dbReference type="Proteomes" id="UP000598350">
    <property type="component" value="Unassembled WGS sequence"/>
</dbReference>
<name>A0ABR7VCR1_9FLAO</name>
<dbReference type="CDD" id="cd06561">
    <property type="entry name" value="AlkD_like"/>
    <property type="match status" value="1"/>
</dbReference>
<dbReference type="InterPro" id="IPR014825">
    <property type="entry name" value="DNA_alkylation"/>
</dbReference>
<sequence>MIDKKQKEIREFCLKNSNQEIIHKYSRYFKEGFDGYGIETKIFENQRDIWMREWNKEMTLEKYLDLGDRLMQVGRFEEKSLAIAFVASQRVKFTPAAFDRMGKWFEIGIDNWATTDVLCMLVLSNFLKDKIITYEKLKEWNTSDSEWKRRAVPVTLIEMVKEGLATETALPVIEPLMLDDSQNVQKGVGTLLRGLWKKWPNEIKNFLFKWKDQCGRLIVQYATEKMDKEYRKKFRKTKNIV</sequence>
<comment type="caution">
    <text evidence="1">The sequence shown here is derived from an EMBL/GenBank/DDBJ whole genome shotgun (WGS) entry which is preliminary data.</text>
</comment>
<dbReference type="RefSeq" id="WP_188314224.1">
    <property type="nucleotide sequence ID" value="NZ_JABTCG010000003.1"/>
</dbReference>
<gene>
    <name evidence="1" type="ORF">HPE63_10535</name>
</gene>
<protein>
    <submittedName>
        <fullName evidence="1">DNA alkylation repair protein</fullName>
    </submittedName>
</protein>
<dbReference type="PANTHER" id="PTHR34070:SF1">
    <property type="entry name" value="DNA ALKYLATION REPAIR PROTEIN"/>
    <property type="match status" value="1"/>
</dbReference>
<dbReference type="SUPFAM" id="SSF48371">
    <property type="entry name" value="ARM repeat"/>
    <property type="match status" value="1"/>
</dbReference>
<evidence type="ECO:0000313" key="2">
    <source>
        <dbReference type="Proteomes" id="UP000598350"/>
    </source>
</evidence>
<dbReference type="EMBL" id="JABTCG010000003">
    <property type="protein sequence ID" value="MBD0851106.1"/>
    <property type="molecule type" value="Genomic_DNA"/>
</dbReference>
<dbReference type="Gene3D" id="1.25.10.90">
    <property type="match status" value="1"/>
</dbReference>